<dbReference type="EMBL" id="FORU01000018">
    <property type="protein sequence ID" value="SFJ83949.1"/>
    <property type="molecule type" value="Genomic_DNA"/>
</dbReference>
<keyword evidence="3" id="KW-1185">Reference proteome</keyword>
<protein>
    <recommendedName>
        <fullName evidence="4">YD repeat-containing protein</fullName>
    </recommendedName>
</protein>
<keyword evidence="1" id="KW-0732">Signal</keyword>
<dbReference type="Proteomes" id="UP000243887">
    <property type="component" value="Unassembled WGS sequence"/>
</dbReference>
<accession>A0A1I3UMJ0</accession>
<reference evidence="3" key="1">
    <citation type="submission" date="2016-10" db="EMBL/GenBank/DDBJ databases">
        <authorList>
            <person name="Varghese N."/>
            <person name="Submissions S."/>
        </authorList>
    </citation>
    <scope>NUCLEOTIDE SEQUENCE [LARGE SCALE GENOMIC DNA]</scope>
    <source>
        <strain evidence="3">DSM 26542</strain>
    </source>
</reference>
<sequence>MRMKKILLLLLTITFGVSCSNDDDTEGREVTKLKSEKIIADYINEYGEQVKYESIYEYSYGANGFVEVIKNTRTNPNSTTETNEYLYYEGNKVVRRKYKQMSTSKNEIEETYTYENDLIVEATYKLPDYISKNKYYYDSSKNLIKDEYYYSNNDMEFILDFVIEYQYKDGNVSKQQFSSNPFDKIITSTYEYDDKNISKSNIFPVAFQKITYTSKNNIVKVKNEESGEIVEYNYEYNSKGFPIKATYDNGHMTALFEYY</sequence>
<organism evidence="2 3">
    <name type="scientific">Myroides guanonis</name>
    <dbReference type="NCBI Taxonomy" id="1150112"/>
    <lineage>
        <taxon>Bacteria</taxon>
        <taxon>Pseudomonadati</taxon>
        <taxon>Bacteroidota</taxon>
        <taxon>Flavobacteriia</taxon>
        <taxon>Flavobacteriales</taxon>
        <taxon>Flavobacteriaceae</taxon>
        <taxon>Myroides</taxon>
    </lineage>
</organism>
<evidence type="ECO:0000313" key="2">
    <source>
        <dbReference type="EMBL" id="SFJ83949.1"/>
    </source>
</evidence>
<evidence type="ECO:0008006" key="4">
    <source>
        <dbReference type="Google" id="ProtNLM"/>
    </source>
</evidence>
<evidence type="ECO:0000313" key="3">
    <source>
        <dbReference type="Proteomes" id="UP000243887"/>
    </source>
</evidence>
<dbReference type="AlphaFoldDB" id="A0A1I3UMJ0"/>
<feature type="chain" id="PRO_5017261033" description="YD repeat-containing protein" evidence="1">
    <location>
        <begin position="21"/>
        <end position="259"/>
    </location>
</feature>
<evidence type="ECO:0000256" key="1">
    <source>
        <dbReference type="SAM" id="SignalP"/>
    </source>
</evidence>
<feature type="signal peptide" evidence="1">
    <location>
        <begin position="1"/>
        <end position="20"/>
    </location>
</feature>
<dbReference type="PROSITE" id="PS51257">
    <property type="entry name" value="PROKAR_LIPOPROTEIN"/>
    <property type="match status" value="1"/>
</dbReference>
<gene>
    <name evidence="2" type="ORF">SAMN04487893_11852</name>
</gene>
<proteinExistence type="predicted"/>
<name>A0A1I3UMJ0_9FLAO</name>